<keyword evidence="2 5" id="KW-0812">Transmembrane</keyword>
<evidence type="ECO:0000256" key="4">
    <source>
        <dbReference type="ARBA" id="ARBA00023136"/>
    </source>
</evidence>
<feature type="transmembrane region" description="Helical" evidence="5">
    <location>
        <begin position="6"/>
        <end position="23"/>
    </location>
</feature>
<dbReference type="Gene3D" id="1.10.10.1740">
    <property type="entry name" value="Transmembrane protein 14-like"/>
    <property type="match status" value="1"/>
</dbReference>
<sequence length="102" mass="10527">MNLGIVAAIAYGILALVGGVIGYKQAGSQVSLISGIVSGLLLILGGILQWQGVTWGWILSLVVTGLLIVVFISRYLKTRKPMPAVLMVVAGIVALVALLNAA</sequence>
<protein>
    <submittedName>
        <fullName evidence="6">TMEM14 family protein</fullName>
    </submittedName>
</protein>
<comment type="caution">
    <text evidence="6">The sequence shown here is derived from an EMBL/GenBank/DDBJ whole genome shotgun (WGS) entry which is preliminary data.</text>
</comment>
<keyword evidence="7" id="KW-1185">Reference proteome</keyword>
<organism evidence="6 7">
    <name type="scientific">Almyronema epifaneia S1</name>
    <dbReference type="NCBI Taxonomy" id="2991925"/>
    <lineage>
        <taxon>Bacteria</taxon>
        <taxon>Bacillati</taxon>
        <taxon>Cyanobacteriota</taxon>
        <taxon>Cyanophyceae</taxon>
        <taxon>Nodosilineales</taxon>
        <taxon>Nodosilineaceae</taxon>
        <taxon>Almyronema</taxon>
        <taxon>Almyronema epifaneia</taxon>
    </lineage>
</organism>
<dbReference type="InterPro" id="IPR005349">
    <property type="entry name" value="TMEM14"/>
</dbReference>
<evidence type="ECO:0000256" key="2">
    <source>
        <dbReference type="ARBA" id="ARBA00022692"/>
    </source>
</evidence>
<evidence type="ECO:0000256" key="3">
    <source>
        <dbReference type="ARBA" id="ARBA00022989"/>
    </source>
</evidence>
<feature type="transmembrane region" description="Helical" evidence="5">
    <location>
        <begin position="84"/>
        <end position="101"/>
    </location>
</feature>
<keyword evidence="3 5" id="KW-1133">Transmembrane helix</keyword>
<dbReference type="Proteomes" id="UP001600165">
    <property type="component" value="Unassembled WGS sequence"/>
</dbReference>
<evidence type="ECO:0000256" key="1">
    <source>
        <dbReference type="ARBA" id="ARBA00004370"/>
    </source>
</evidence>
<comment type="subcellular location">
    <subcellularLocation>
        <location evidence="1">Membrane</location>
    </subcellularLocation>
</comment>
<keyword evidence="4 5" id="KW-0472">Membrane</keyword>
<dbReference type="PANTHER" id="PTHR12668:SF43">
    <property type="entry name" value="TRANSMEMBRANE PROTEIN 14 HOMOLOG"/>
    <property type="match status" value="1"/>
</dbReference>
<dbReference type="EMBL" id="JBHZOL010000085">
    <property type="protein sequence ID" value="MFE4107330.1"/>
    <property type="molecule type" value="Genomic_DNA"/>
</dbReference>
<evidence type="ECO:0000313" key="6">
    <source>
        <dbReference type="EMBL" id="MFE4107330.1"/>
    </source>
</evidence>
<accession>A0ABW6IGK7</accession>
<dbReference type="InterPro" id="IPR044890">
    <property type="entry name" value="TMEM14_sf"/>
</dbReference>
<proteinExistence type="predicted"/>
<feature type="transmembrane region" description="Helical" evidence="5">
    <location>
        <begin position="54"/>
        <end position="72"/>
    </location>
</feature>
<reference evidence="6 7" key="1">
    <citation type="submission" date="2024-10" db="EMBL/GenBank/DDBJ databases">
        <authorList>
            <person name="Ratan Roy A."/>
            <person name="Morales Sandoval P.H."/>
            <person name="De Los Santos Villalobos S."/>
            <person name="Chakraborty S."/>
            <person name="Mukherjee J."/>
        </authorList>
    </citation>
    <scope>NUCLEOTIDE SEQUENCE [LARGE SCALE GENOMIC DNA]</scope>
    <source>
        <strain evidence="6 7">S1</strain>
    </source>
</reference>
<dbReference type="PANTHER" id="PTHR12668">
    <property type="entry name" value="TRANSMEMBRANE PROTEIN 14, 15"/>
    <property type="match status" value="1"/>
</dbReference>
<evidence type="ECO:0000256" key="5">
    <source>
        <dbReference type="SAM" id="Phobius"/>
    </source>
</evidence>
<gene>
    <name evidence="6" type="ORF">ACFVKH_13635</name>
</gene>
<evidence type="ECO:0000313" key="7">
    <source>
        <dbReference type="Proteomes" id="UP001600165"/>
    </source>
</evidence>
<feature type="transmembrane region" description="Helical" evidence="5">
    <location>
        <begin position="30"/>
        <end position="48"/>
    </location>
</feature>
<name>A0ABW6IGK7_9CYAN</name>
<dbReference type="RefSeq" id="WP_377965934.1">
    <property type="nucleotide sequence ID" value="NZ_JBHZOL010000085.1"/>
</dbReference>
<dbReference type="Pfam" id="PF03647">
    <property type="entry name" value="Tmemb_14"/>
    <property type="match status" value="1"/>
</dbReference>